<evidence type="ECO:0000313" key="2">
    <source>
        <dbReference type="EMBL" id="KAJ3666419.1"/>
    </source>
</evidence>
<dbReference type="AlphaFoldDB" id="A0AA38JA40"/>
<evidence type="ECO:0000259" key="1">
    <source>
        <dbReference type="Pfam" id="PF21788"/>
    </source>
</evidence>
<feature type="domain" description="Transposable element P transposase-like GTP-binding insertion" evidence="1">
    <location>
        <begin position="7"/>
        <end position="81"/>
    </location>
</feature>
<keyword evidence="3" id="KW-1185">Reference proteome</keyword>
<protein>
    <recommendedName>
        <fullName evidence="1">Transposable element P transposase-like GTP-binding insertion domain-containing protein</fullName>
    </recommendedName>
</protein>
<comment type="caution">
    <text evidence="2">The sequence shown here is derived from an EMBL/GenBank/DDBJ whole genome shotgun (WGS) entry which is preliminary data.</text>
</comment>
<dbReference type="Pfam" id="PF21788">
    <property type="entry name" value="TNP-like_GBD"/>
    <property type="match status" value="1"/>
</dbReference>
<organism evidence="2 3">
    <name type="scientific">Zophobas morio</name>
    <dbReference type="NCBI Taxonomy" id="2755281"/>
    <lineage>
        <taxon>Eukaryota</taxon>
        <taxon>Metazoa</taxon>
        <taxon>Ecdysozoa</taxon>
        <taxon>Arthropoda</taxon>
        <taxon>Hexapoda</taxon>
        <taxon>Insecta</taxon>
        <taxon>Pterygota</taxon>
        <taxon>Neoptera</taxon>
        <taxon>Endopterygota</taxon>
        <taxon>Coleoptera</taxon>
        <taxon>Polyphaga</taxon>
        <taxon>Cucujiformia</taxon>
        <taxon>Tenebrionidae</taxon>
        <taxon>Zophobas</taxon>
    </lineage>
</organism>
<dbReference type="InterPro" id="IPR048366">
    <property type="entry name" value="TNP-like_GBD"/>
</dbReference>
<accession>A0AA38JA40</accession>
<sequence>MDSTRLCPKLTDRHIFPEKMNKMKVSLMAQVFSFKVGSLMKRISQWGLQCDNSLPAEAVQTADFILFMDMLFDSLNGNTKQAPDLSSGVLDNLHCFLTGDEIEGVHPLEENSAPEVPSEIEVSKKSRVAEETIAYFAGFVAKKISKITNQCAVCQQLMSYSDGNVPLDHHRGEVVR</sequence>
<dbReference type="EMBL" id="JALNTZ010000001">
    <property type="protein sequence ID" value="KAJ3666419.1"/>
    <property type="molecule type" value="Genomic_DNA"/>
</dbReference>
<reference evidence="2" key="1">
    <citation type="journal article" date="2023" name="G3 (Bethesda)">
        <title>Whole genome assemblies of Zophobas morio and Tenebrio molitor.</title>
        <authorList>
            <person name="Kaur S."/>
            <person name="Stinson S.A."/>
            <person name="diCenzo G.C."/>
        </authorList>
    </citation>
    <scope>NUCLEOTIDE SEQUENCE</scope>
    <source>
        <strain evidence="2">QUZm001</strain>
    </source>
</reference>
<gene>
    <name evidence="2" type="ORF">Zmor_001861</name>
</gene>
<proteinExistence type="predicted"/>
<dbReference type="Proteomes" id="UP001168821">
    <property type="component" value="Unassembled WGS sequence"/>
</dbReference>
<name>A0AA38JA40_9CUCU</name>
<evidence type="ECO:0000313" key="3">
    <source>
        <dbReference type="Proteomes" id="UP001168821"/>
    </source>
</evidence>